<dbReference type="OrthoDB" id="3653265at2"/>
<gene>
    <name evidence="1" type="ORF">RPIT_03120</name>
</gene>
<dbReference type="InterPro" id="IPR036188">
    <property type="entry name" value="FAD/NAD-bd_sf"/>
</dbReference>
<dbReference type="Proteomes" id="UP000188324">
    <property type="component" value="Chromosome"/>
</dbReference>
<dbReference type="EMBL" id="CP019605">
    <property type="protein sequence ID" value="AQP43930.1"/>
    <property type="molecule type" value="Genomic_DNA"/>
</dbReference>
<dbReference type="Gene3D" id="3.50.50.60">
    <property type="entry name" value="FAD/NAD(P)-binding domain"/>
    <property type="match status" value="1"/>
</dbReference>
<dbReference type="PANTHER" id="PTHR40254">
    <property type="entry name" value="BLR0577 PROTEIN"/>
    <property type="match status" value="1"/>
</dbReference>
<dbReference type="InterPro" id="IPR052189">
    <property type="entry name" value="L-asp_N-monooxygenase_NS-form"/>
</dbReference>
<dbReference type="STRING" id="1610493.RPIT_03120"/>
<sequence length="498" mass="52476">MRVAIVGAGPRGLFAVERLWAHAAPGTCLDVVLFDPRDPGVGAAYDPTQPEYLRLNVNSAVVSAAWPGEDTIPSFNAWRLSTGEREPLEPFPPRALVGRYLGWFWGWLNQQTPSGSLLAHRSLNVAELAASGAGWVVDGEIFDEVLLATGHEGSWPGQLHGDGVIPAVFPVQRWLGEDDVPPGCRVAFRGAALTFIDAALALTEGRGGRFIGDWATGLAYERSGREPRTLWPVGRSGRWMDPKPQPGTLLAEADPEILRVGRAAVLSAETPTASLGAVHTTAVALGADPDRLASLLDPGRGDATEALRQRLTAVAGSSDPGTSWALGHAWRGLYDALRYRFEGTVEGFAPFARLASTLERVAFGPPPVNAAKILALIEAGLIDPTSLERAHFDGASPIGLPAAPDVIVDAVLPPPGVVPGSLVGRLVDDGVIVSPAGRRGVAVAPDANCLDRDGVPVPGLACIGRATEDVVIGNDTLNRALHPAVDLWARRITQKGSQ</sequence>
<dbReference type="AlphaFoldDB" id="A0A1Q2CCX3"/>
<proteinExistence type="predicted"/>
<protein>
    <submittedName>
        <fullName evidence="1">Uncharacterized protein</fullName>
    </submittedName>
</protein>
<dbReference type="Pfam" id="PF13454">
    <property type="entry name" value="NAD_binding_9"/>
    <property type="match status" value="1"/>
</dbReference>
<dbReference type="InterPro" id="IPR038732">
    <property type="entry name" value="HpyO/CreE_NAD-binding"/>
</dbReference>
<name>A0A1Q2CCX3_9ACTN</name>
<evidence type="ECO:0000313" key="2">
    <source>
        <dbReference type="Proteomes" id="UP000188324"/>
    </source>
</evidence>
<keyword evidence="2" id="KW-1185">Reference proteome</keyword>
<dbReference type="RefSeq" id="WP_077340538.1">
    <property type="nucleotide sequence ID" value="NZ_CP019605.1"/>
</dbReference>
<organism evidence="1 2">
    <name type="scientific">Tessaracoccus flavus</name>
    <dbReference type="NCBI Taxonomy" id="1610493"/>
    <lineage>
        <taxon>Bacteria</taxon>
        <taxon>Bacillati</taxon>
        <taxon>Actinomycetota</taxon>
        <taxon>Actinomycetes</taxon>
        <taxon>Propionibacteriales</taxon>
        <taxon>Propionibacteriaceae</taxon>
        <taxon>Tessaracoccus</taxon>
    </lineage>
</organism>
<accession>A0A1Q2CCX3</accession>
<reference evidence="1 2" key="1">
    <citation type="journal article" date="2016" name="Int. J. Syst. Evol. Microbiol.">
        <title>Tessaracoccus flavus sp. nov., isolated from the drainage system of a lindane-producing factory.</title>
        <authorList>
            <person name="Kumari R."/>
            <person name="Singh P."/>
            <person name="Schumann P."/>
            <person name="Lal R."/>
        </authorList>
    </citation>
    <scope>NUCLEOTIDE SEQUENCE [LARGE SCALE GENOMIC DNA]</scope>
    <source>
        <strain evidence="1 2">RP1T</strain>
    </source>
</reference>
<dbReference type="PANTHER" id="PTHR40254:SF1">
    <property type="entry name" value="BLR0577 PROTEIN"/>
    <property type="match status" value="1"/>
</dbReference>
<dbReference type="SUPFAM" id="SSF51905">
    <property type="entry name" value="FAD/NAD(P)-binding domain"/>
    <property type="match status" value="1"/>
</dbReference>
<evidence type="ECO:0000313" key="1">
    <source>
        <dbReference type="EMBL" id="AQP43930.1"/>
    </source>
</evidence>
<dbReference type="KEGG" id="tfl:RPIT_03120"/>